<feature type="transmembrane region" description="Helical" evidence="1">
    <location>
        <begin position="12"/>
        <end position="35"/>
    </location>
</feature>
<keyword evidence="3" id="KW-1185">Reference proteome</keyword>
<organism evidence="2 3">
    <name type="scientific">Neobacillus massiliamazoniensis</name>
    <dbReference type="NCBI Taxonomy" id="1499688"/>
    <lineage>
        <taxon>Bacteria</taxon>
        <taxon>Bacillati</taxon>
        <taxon>Bacillota</taxon>
        <taxon>Bacilli</taxon>
        <taxon>Bacillales</taxon>
        <taxon>Bacillaceae</taxon>
        <taxon>Neobacillus</taxon>
    </lineage>
</organism>
<dbReference type="STRING" id="1499688.BN000_03766"/>
<keyword evidence="1" id="KW-0812">Transmembrane</keyword>
<keyword evidence="1" id="KW-1133">Transmembrane helix</keyword>
<reference evidence="3" key="1">
    <citation type="submission" date="2015-05" db="EMBL/GenBank/DDBJ databases">
        <authorList>
            <person name="Urmite Genomes"/>
        </authorList>
    </citation>
    <scope>NUCLEOTIDE SEQUENCE [LARGE SCALE GENOMIC DNA]</scope>
    <source>
        <strain evidence="3">LF1</strain>
    </source>
</reference>
<evidence type="ECO:0000313" key="3">
    <source>
        <dbReference type="Proteomes" id="UP000199087"/>
    </source>
</evidence>
<dbReference type="OrthoDB" id="2924197at2"/>
<sequence>MKINEYYQETANIWLNGSIAALFPAVFIIGGNLSFIQNKEIMLLTIPFFVYSFFSFQIYLFKKRQSISIGRNIVKSKRGYHSIFDASHLLIMYLNIQASRLMLFFPDGFQAGFIKRCRKKELGIFSKVYALYNSDNRIISYYRIKKKRHLKIEVFSINMEYLGCYEKKRIDWLRYKKELLNASGRFIGSVEGSKMFMDEQVIDKSKLQIGRLRRGWMPLEWSSRFPEANTPVLTFAGGISKKDKLLRISFLIHEFFIER</sequence>
<evidence type="ECO:0000313" key="2">
    <source>
        <dbReference type="EMBL" id="CRK83772.1"/>
    </source>
</evidence>
<dbReference type="AlphaFoldDB" id="A0A0U1P113"/>
<proteinExistence type="predicted"/>
<dbReference type="RefSeq" id="WP_090636813.1">
    <property type="nucleotide sequence ID" value="NZ_CVRB01000004.1"/>
</dbReference>
<name>A0A0U1P113_9BACI</name>
<dbReference type="Proteomes" id="UP000199087">
    <property type="component" value="Unassembled WGS sequence"/>
</dbReference>
<feature type="transmembrane region" description="Helical" evidence="1">
    <location>
        <begin position="41"/>
        <end position="61"/>
    </location>
</feature>
<accession>A0A0U1P113</accession>
<protein>
    <submittedName>
        <fullName evidence="2">Uncharacterized protein</fullName>
    </submittedName>
</protein>
<gene>
    <name evidence="2" type="ORF">BN000_03766</name>
</gene>
<evidence type="ECO:0000256" key="1">
    <source>
        <dbReference type="SAM" id="Phobius"/>
    </source>
</evidence>
<keyword evidence="1" id="KW-0472">Membrane</keyword>
<dbReference type="EMBL" id="CVRB01000004">
    <property type="protein sequence ID" value="CRK83772.1"/>
    <property type="molecule type" value="Genomic_DNA"/>
</dbReference>